<dbReference type="InterPro" id="IPR012337">
    <property type="entry name" value="RNaseH-like_sf"/>
</dbReference>
<evidence type="ECO:0000256" key="2">
    <source>
        <dbReference type="ARBA" id="ARBA00022695"/>
    </source>
</evidence>
<dbReference type="FunFam" id="1.10.340.70:FF:000001">
    <property type="entry name" value="Retrovirus-related Pol polyprotein from transposon gypsy-like Protein"/>
    <property type="match status" value="1"/>
</dbReference>
<dbReference type="InterPro" id="IPR036397">
    <property type="entry name" value="RNaseH_sf"/>
</dbReference>
<dbReference type="Pfam" id="PF17917">
    <property type="entry name" value="RT_RNaseH"/>
    <property type="match status" value="1"/>
</dbReference>
<dbReference type="Pfam" id="PF17921">
    <property type="entry name" value="Integrase_H2C2"/>
    <property type="match status" value="1"/>
</dbReference>
<dbReference type="EMBL" id="BSXT01001126">
    <property type="protein sequence ID" value="GMF38980.1"/>
    <property type="molecule type" value="Genomic_DNA"/>
</dbReference>
<evidence type="ECO:0000256" key="4">
    <source>
        <dbReference type="ARBA" id="ARBA00022759"/>
    </source>
</evidence>
<evidence type="ECO:0000256" key="5">
    <source>
        <dbReference type="ARBA" id="ARBA00022801"/>
    </source>
</evidence>
<feature type="domain" description="Integrase zinc-binding" evidence="8">
    <location>
        <begin position="179"/>
        <end position="231"/>
    </location>
</feature>
<evidence type="ECO:0000259" key="8">
    <source>
        <dbReference type="Pfam" id="PF17921"/>
    </source>
</evidence>
<dbReference type="InterPro" id="IPR041588">
    <property type="entry name" value="Integrase_H2C2"/>
</dbReference>
<dbReference type="GO" id="GO:0016787">
    <property type="term" value="F:hydrolase activity"/>
    <property type="evidence" value="ECO:0007669"/>
    <property type="project" value="UniProtKB-KW"/>
</dbReference>
<keyword evidence="10" id="KW-1185">Reference proteome</keyword>
<name>A0A9W7CSS9_9STRA</name>
<organism evidence="9 10">
    <name type="scientific">Phytophthora fragariaefolia</name>
    <dbReference type="NCBI Taxonomy" id="1490495"/>
    <lineage>
        <taxon>Eukaryota</taxon>
        <taxon>Sar</taxon>
        <taxon>Stramenopiles</taxon>
        <taxon>Oomycota</taxon>
        <taxon>Peronosporomycetes</taxon>
        <taxon>Peronosporales</taxon>
        <taxon>Peronosporaceae</taxon>
        <taxon>Phytophthora</taxon>
    </lineage>
</organism>
<sequence>MISSTPVLVIPDFDRLRMAASDFAIGGILFQKEGEGDEAKERPVAFGGRKYKTAERNYSIREKELIAILFGLRLWRIYLLHKPFIVETDYKSLEILLTQKSISRRVVRCLVKEAVSRYKEDPFTAALLIELSKANKQEQTKQVIRNLQQFALVKNTMFYQTPSDEYLRLVLPNIQEIHDGLLHEYHGAKCYGHPGVERTLHHVEKDYYWGKMEKTIRLYVRSCKVCQRIKGRNTKPPGLQRSHTIPTTRWTHFTMDCITALQETSEGYDAILVDIDRLIKRAHFLRTTTICNCHRVNQAIENYLRAFSNTDSDDWDELLALVEFTYNVRYQSSISMSPFEADLRYLPATTARKLNKENKA</sequence>
<protein>
    <submittedName>
        <fullName evidence="9">Unnamed protein product</fullName>
    </submittedName>
</protein>
<dbReference type="GO" id="GO:0003676">
    <property type="term" value="F:nucleic acid binding"/>
    <property type="evidence" value="ECO:0007669"/>
    <property type="project" value="InterPro"/>
</dbReference>
<feature type="domain" description="Reverse transcriptase RNase H-like" evidence="7">
    <location>
        <begin position="16"/>
        <end position="110"/>
    </location>
</feature>
<dbReference type="Gene3D" id="3.30.420.10">
    <property type="entry name" value="Ribonuclease H-like superfamily/Ribonuclease H"/>
    <property type="match status" value="1"/>
</dbReference>
<dbReference type="Gene3D" id="1.10.340.70">
    <property type="match status" value="1"/>
</dbReference>
<dbReference type="PANTHER" id="PTHR37984:SF5">
    <property type="entry name" value="PROTEIN NYNRIN-LIKE"/>
    <property type="match status" value="1"/>
</dbReference>
<keyword evidence="1" id="KW-0808">Transferase</keyword>
<keyword evidence="2" id="KW-0548">Nucleotidyltransferase</keyword>
<dbReference type="Proteomes" id="UP001165121">
    <property type="component" value="Unassembled WGS sequence"/>
</dbReference>
<dbReference type="GO" id="GO:0003964">
    <property type="term" value="F:RNA-directed DNA polymerase activity"/>
    <property type="evidence" value="ECO:0007669"/>
    <property type="project" value="UniProtKB-KW"/>
</dbReference>
<evidence type="ECO:0000256" key="6">
    <source>
        <dbReference type="ARBA" id="ARBA00022918"/>
    </source>
</evidence>
<keyword evidence="4" id="KW-0255">Endonuclease</keyword>
<reference evidence="9" key="1">
    <citation type="submission" date="2023-04" db="EMBL/GenBank/DDBJ databases">
        <title>Phytophthora fragariaefolia NBRC 109709.</title>
        <authorList>
            <person name="Ichikawa N."/>
            <person name="Sato H."/>
            <person name="Tonouchi N."/>
        </authorList>
    </citation>
    <scope>NUCLEOTIDE SEQUENCE</scope>
    <source>
        <strain evidence="9">NBRC 109709</strain>
    </source>
</reference>
<dbReference type="CDD" id="cd09274">
    <property type="entry name" value="RNase_HI_RT_Ty3"/>
    <property type="match status" value="1"/>
</dbReference>
<evidence type="ECO:0000313" key="10">
    <source>
        <dbReference type="Proteomes" id="UP001165121"/>
    </source>
</evidence>
<keyword evidence="5" id="KW-0378">Hydrolase</keyword>
<evidence type="ECO:0000256" key="3">
    <source>
        <dbReference type="ARBA" id="ARBA00022722"/>
    </source>
</evidence>
<evidence type="ECO:0000256" key="1">
    <source>
        <dbReference type="ARBA" id="ARBA00022679"/>
    </source>
</evidence>
<dbReference type="OrthoDB" id="8057740at2759"/>
<dbReference type="PANTHER" id="PTHR37984">
    <property type="entry name" value="PROTEIN CBG26694"/>
    <property type="match status" value="1"/>
</dbReference>
<proteinExistence type="predicted"/>
<comment type="caution">
    <text evidence="9">The sequence shown here is derived from an EMBL/GenBank/DDBJ whole genome shotgun (WGS) entry which is preliminary data.</text>
</comment>
<evidence type="ECO:0000259" key="7">
    <source>
        <dbReference type="Pfam" id="PF17917"/>
    </source>
</evidence>
<dbReference type="SUPFAM" id="SSF56672">
    <property type="entry name" value="DNA/RNA polymerases"/>
    <property type="match status" value="1"/>
</dbReference>
<dbReference type="AlphaFoldDB" id="A0A9W7CSS9"/>
<keyword evidence="6" id="KW-0695">RNA-directed DNA polymerase</keyword>
<gene>
    <name evidence="9" type="ORF">Pfra01_001143000</name>
</gene>
<dbReference type="InterPro" id="IPR050951">
    <property type="entry name" value="Retrovirus_Pol_polyprotein"/>
</dbReference>
<dbReference type="InterPro" id="IPR043502">
    <property type="entry name" value="DNA/RNA_pol_sf"/>
</dbReference>
<evidence type="ECO:0000313" key="9">
    <source>
        <dbReference type="EMBL" id="GMF38980.1"/>
    </source>
</evidence>
<dbReference type="InterPro" id="IPR041373">
    <property type="entry name" value="RT_RNaseH"/>
</dbReference>
<keyword evidence="3" id="KW-0540">Nuclease</keyword>
<dbReference type="GO" id="GO:0004519">
    <property type="term" value="F:endonuclease activity"/>
    <property type="evidence" value="ECO:0007669"/>
    <property type="project" value="UniProtKB-KW"/>
</dbReference>
<accession>A0A9W7CSS9</accession>
<dbReference type="SUPFAM" id="SSF53098">
    <property type="entry name" value="Ribonuclease H-like"/>
    <property type="match status" value="1"/>
</dbReference>